<dbReference type="RefSeq" id="XP_031856079.1">
    <property type="nucleotide sequence ID" value="XM_032000188.1"/>
</dbReference>
<evidence type="ECO:0000313" key="16">
    <source>
        <dbReference type="Proteomes" id="UP000398389"/>
    </source>
</evidence>
<name>A0A5E8BZR6_9ASCO</name>
<comment type="similarity">
    <text evidence="9">Belongs to the glycosyltransferase 8 family. Glycogenin subfamily.</text>
</comment>
<dbReference type="GO" id="GO:0046872">
    <property type="term" value="F:metal ion binding"/>
    <property type="evidence" value="ECO:0007669"/>
    <property type="project" value="UniProtKB-KW"/>
</dbReference>
<dbReference type="OrthoDB" id="2014201at2759"/>
<evidence type="ECO:0000256" key="8">
    <source>
        <dbReference type="ARBA" id="ARBA00023211"/>
    </source>
</evidence>
<feature type="region of interest" description="Disordered" evidence="14">
    <location>
        <begin position="706"/>
        <end position="729"/>
    </location>
</feature>
<evidence type="ECO:0000256" key="14">
    <source>
        <dbReference type="SAM" id="MobiDB-lite"/>
    </source>
</evidence>
<keyword evidence="6" id="KW-0320">Glycogen biosynthesis</keyword>
<evidence type="ECO:0000256" key="12">
    <source>
        <dbReference type="ARBA" id="ARBA00052293"/>
    </source>
</evidence>
<comment type="cofactor">
    <cofactor evidence="1">
        <name>Mn(2+)</name>
        <dbReference type="ChEBI" id="CHEBI:29035"/>
    </cofactor>
</comment>
<protein>
    <recommendedName>
        <fullName evidence="10">glycogenin glucosyltransferase</fullName>
        <ecNumber evidence="10">2.4.1.186</ecNumber>
    </recommendedName>
</protein>
<evidence type="ECO:0000256" key="11">
    <source>
        <dbReference type="ARBA" id="ARBA00050886"/>
    </source>
</evidence>
<sequence>MSSEAYCTLLYNDSYLPGALVLGHALRDAGTTKQLAIIVGPEVSTEARNRLLALYDHLLPTETIAITQADAPQFKLLGRPDLERSYTKINVWLQTQFSKIVFLDADTLPLKNIDDLFDRYPLSHSSIPIAAAPDIGWPDIFNSGVFVTLPNKDTFEALSGRARAGLSFDGGDQGLLNQFFQDKWHHLPFVYNVTPSASYQYTPAYNFFKDQVAIVHFIGSSKPWSQSLSGPASNASSFEHSWWEVYNKHYDSSLNLKSPEIIATLPLDSAVENVYTQIVSDSTDDHGPNFIPTIEPDVNRWDPTRYLPPRNSKPEALNLVISHYENIWDHPPKEDPVYNKYVEHQHMHYDPHPAPPPAPPHPPIHHHDHHCHHVEEFSHSESHEEHHEEHHEEYHQEPPHEVHQESYHEPEPPVKPVFPWETQERHVERVFPEDYGYEDDYHHEEEEEEHEEHQEGIYHNDDEDDVHSEDTIDAADQVTRQFRDYSIQPQYDSLDTRRTTNVWDSDPKIQSYISKVTSYTSDRIKRQAAIVTAVPVTPPKTSKAVEEIEEAEAEEDIEEGIEEADDELKHHKLVHTKIKEQNEDGVIMKREGTKYRVPDQKASIGETSGFSAKTLNKIDAVTQKREDEGAPLYFPVTPNPIKLREQGISGGLSDASSEDDEGEDSGPIRVDEQGIDELEEELDAGEEAIDSLPVYTDEEEVALTEARKQVSQKTLRNIGRRQFANQPAEPWDPYKKLEELAQLANLLAQKQAEFERVYGEIGKVAESSVQQDAETEPVTQQSPRARGRSSRK</sequence>
<keyword evidence="5" id="KW-0479">Metal-binding</keyword>
<keyword evidence="3" id="KW-0963">Cytoplasm</keyword>
<feature type="compositionally biased region" description="Basic residues" evidence="14">
    <location>
        <begin position="363"/>
        <end position="372"/>
    </location>
</feature>
<evidence type="ECO:0000256" key="2">
    <source>
        <dbReference type="ARBA" id="ARBA00004496"/>
    </source>
</evidence>
<keyword evidence="8" id="KW-0464">Manganese</keyword>
<accession>A0A5E8BZR6</accession>
<evidence type="ECO:0000313" key="15">
    <source>
        <dbReference type="EMBL" id="VVT56987.1"/>
    </source>
</evidence>
<evidence type="ECO:0000256" key="3">
    <source>
        <dbReference type="ARBA" id="ARBA00022490"/>
    </source>
</evidence>
<dbReference type="CDD" id="cd02537">
    <property type="entry name" value="GT8_Glycogenin"/>
    <property type="match status" value="1"/>
</dbReference>
<dbReference type="InterPro" id="IPR029044">
    <property type="entry name" value="Nucleotide-diphossugar_trans"/>
</dbReference>
<dbReference type="Proteomes" id="UP000398389">
    <property type="component" value="Unassembled WGS sequence"/>
</dbReference>
<keyword evidence="7" id="KW-0325">Glycoprotein</keyword>
<feature type="compositionally biased region" description="Pro residues" evidence="14">
    <location>
        <begin position="352"/>
        <end position="362"/>
    </location>
</feature>
<dbReference type="GO" id="GO:0005978">
    <property type="term" value="P:glycogen biosynthetic process"/>
    <property type="evidence" value="ECO:0007669"/>
    <property type="project" value="UniProtKB-KW"/>
</dbReference>
<dbReference type="AlphaFoldDB" id="A0A5E8BZR6"/>
<dbReference type="Pfam" id="PF01501">
    <property type="entry name" value="Glyco_transf_8"/>
    <property type="match status" value="1"/>
</dbReference>
<dbReference type="GO" id="GO:0008466">
    <property type="term" value="F:glycogenin glucosyltransferase activity"/>
    <property type="evidence" value="ECO:0007669"/>
    <property type="project" value="UniProtKB-EC"/>
</dbReference>
<evidence type="ECO:0000256" key="5">
    <source>
        <dbReference type="ARBA" id="ARBA00022723"/>
    </source>
</evidence>
<dbReference type="Gene3D" id="3.90.550.10">
    <property type="entry name" value="Spore Coat Polysaccharide Biosynthesis Protein SpsA, Chain A"/>
    <property type="match status" value="1"/>
</dbReference>
<evidence type="ECO:0000256" key="1">
    <source>
        <dbReference type="ARBA" id="ARBA00001936"/>
    </source>
</evidence>
<feature type="compositionally biased region" description="Basic and acidic residues" evidence="14">
    <location>
        <begin position="373"/>
        <end position="412"/>
    </location>
</feature>
<dbReference type="EMBL" id="CABVLU010000004">
    <property type="protein sequence ID" value="VVT56987.1"/>
    <property type="molecule type" value="Genomic_DNA"/>
</dbReference>
<feature type="region of interest" description="Disordered" evidence="14">
    <location>
        <begin position="347"/>
        <end position="420"/>
    </location>
</feature>
<dbReference type="FunFam" id="3.90.550.10:FF:000092">
    <property type="entry name" value="Glycogenin 2"/>
    <property type="match status" value="1"/>
</dbReference>
<organism evidence="15 16">
    <name type="scientific">Magnusiomyces paraingens</name>
    <dbReference type="NCBI Taxonomy" id="2606893"/>
    <lineage>
        <taxon>Eukaryota</taxon>
        <taxon>Fungi</taxon>
        <taxon>Dikarya</taxon>
        <taxon>Ascomycota</taxon>
        <taxon>Saccharomycotina</taxon>
        <taxon>Dipodascomycetes</taxon>
        <taxon>Dipodascales</taxon>
        <taxon>Dipodascaceae</taxon>
        <taxon>Magnusiomyces</taxon>
    </lineage>
</organism>
<comment type="subcellular location">
    <subcellularLocation>
        <location evidence="2">Cytoplasm</location>
    </subcellularLocation>
</comment>
<evidence type="ECO:0000256" key="7">
    <source>
        <dbReference type="ARBA" id="ARBA00023180"/>
    </source>
</evidence>
<proteinExistence type="inferred from homology"/>
<evidence type="ECO:0000256" key="10">
    <source>
        <dbReference type="ARBA" id="ARBA00038934"/>
    </source>
</evidence>
<evidence type="ECO:0000256" key="9">
    <source>
        <dbReference type="ARBA" id="ARBA00038162"/>
    </source>
</evidence>
<feature type="region of interest" description="Disordered" evidence="14">
    <location>
        <begin position="629"/>
        <end position="673"/>
    </location>
</feature>
<gene>
    <name evidence="15" type="ORF">SAPINGB_P005474</name>
</gene>
<dbReference type="PANTHER" id="PTHR11183">
    <property type="entry name" value="GLYCOGENIN SUBFAMILY MEMBER"/>
    <property type="match status" value="1"/>
</dbReference>
<evidence type="ECO:0000256" key="6">
    <source>
        <dbReference type="ARBA" id="ARBA00023056"/>
    </source>
</evidence>
<dbReference type="EC" id="2.4.1.186" evidence="10"/>
<evidence type="ECO:0000256" key="13">
    <source>
        <dbReference type="ARBA" id="ARBA00057883"/>
    </source>
</evidence>
<comment type="catalytic activity">
    <reaction evidence="12">
        <text>L-tyrosyl-[glycogenin] + UDP-alpha-D-glucose = alpha-D-glucosyl-L-tyrosyl-[glycogenin] + UDP + H(+)</text>
        <dbReference type="Rhea" id="RHEA:23360"/>
        <dbReference type="Rhea" id="RHEA-COMP:14604"/>
        <dbReference type="Rhea" id="RHEA-COMP:14605"/>
        <dbReference type="ChEBI" id="CHEBI:15378"/>
        <dbReference type="ChEBI" id="CHEBI:46858"/>
        <dbReference type="ChEBI" id="CHEBI:58223"/>
        <dbReference type="ChEBI" id="CHEBI:58885"/>
        <dbReference type="ChEBI" id="CHEBI:140573"/>
        <dbReference type="EC" id="2.4.1.186"/>
    </reaction>
</comment>
<reference evidence="15 16" key="1">
    <citation type="submission" date="2019-09" db="EMBL/GenBank/DDBJ databases">
        <authorList>
            <person name="Brejova B."/>
        </authorList>
    </citation>
    <scope>NUCLEOTIDE SEQUENCE [LARGE SCALE GENOMIC DNA]</scope>
</reference>
<comment type="catalytic activity">
    <reaction evidence="11">
        <text>[1,4-alpha-D-glucosyl](n)-L-tyrosyl-[glycogenin] + UDP-alpha-D-glucose = [1,4-alpha-D-glucosyl](n+1)-L-tyrosyl-[glycogenin] + UDP + H(+)</text>
        <dbReference type="Rhea" id="RHEA:56560"/>
        <dbReference type="Rhea" id="RHEA-COMP:14606"/>
        <dbReference type="Rhea" id="RHEA-COMP:14607"/>
        <dbReference type="ChEBI" id="CHEBI:15378"/>
        <dbReference type="ChEBI" id="CHEBI:58223"/>
        <dbReference type="ChEBI" id="CHEBI:58885"/>
        <dbReference type="ChEBI" id="CHEBI:140574"/>
        <dbReference type="EC" id="2.4.1.186"/>
    </reaction>
</comment>
<dbReference type="GO" id="GO:0005737">
    <property type="term" value="C:cytoplasm"/>
    <property type="evidence" value="ECO:0007669"/>
    <property type="project" value="UniProtKB-SubCell"/>
</dbReference>
<dbReference type="SUPFAM" id="SSF53448">
    <property type="entry name" value="Nucleotide-diphospho-sugar transferases"/>
    <property type="match status" value="1"/>
</dbReference>
<dbReference type="InterPro" id="IPR002495">
    <property type="entry name" value="Glyco_trans_8"/>
</dbReference>
<keyword evidence="16" id="KW-1185">Reference proteome</keyword>
<feature type="compositionally biased region" description="Polar residues" evidence="14">
    <location>
        <begin position="767"/>
        <end position="783"/>
    </location>
</feature>
<dbReference type="InterPro" id="IPR050587">
    <property type="entry name" value="GNT1/Glycosyltrans_8"/>
</dbReference>
<evidence type="ECO:0000256" key="4">
    <source>
        <dbReference type="ARBA" id="ARBA00022679"/>
    </source>
</evidence>
<comment type="function">
    <text evidence="13">Self-glucosylating initiator of glycogen synthesis. It catalyzes the formation of a short alpha (1,4)-glucosyl chain covalently attached via a glucose 1-O-tyrosyl linkage to internal tyrosine residues and these chains act as primers for the elongation reaction catalyzed by glycogen synthase.</text>
</comment>
<feature type="region of interest" description="Disordered" evidence="14">
    <location>
        <begin position="765"/>
        <end position="792"/>
    </location>
</feature>
<dbReference type="GeneID" id="43584288"/>
<keyword evidence="4" id="KW-0808">Transferase</keyword>